<dbReference type="InterPro" id="IPR038417">
    <property type="entry name" value="Alpga-gal_N_sf"/>
</dbReference>
<dbReference type="Gene3D" id="3.20.20.70">
    <property type="entry name" value="Aldolase class I"/>
    <property type="match status" value="1"/>
</dbReference>
<dbReference type="Gene3D" id="2.70.98.60">
    <property type="entry name" value="alpha-galactosidase from lactobacil brevis"/>
    <property type="match status" value="1"/>
</dbReference>
<comment type="similarity">
    <text evidence="2">Belongs to the glycosyl hydrolase 36 family.</text>
</comment>
<reference evidence="9 10" key="1">
    <citation type="submission" date="2021-03" db="EMBL/GenBank/DDBJ databases">
        <title>Enterococcal diversity collection.</title>
        <authorList>
            <person name="Gilmore M.S."/>
            <person name="Schwartzman J."/>
            <person name="Van Tyne D."/>
            <person name="Martin M."/>
            <person name="Earl A.M."/>
            <person name="Manson A.L."/>
            <person name="Straub T."/>
            <person name="Salamzade R."/>
            <person name="Saavedra J."/>
            <person name="Lebreton F."/>
            <person name="Prichula J."/>
            <person name="Schaufler K."/>
            <person name="Gaca A."/>
            <person name="Sgardioli B."/>
            <person name="Wagenaar J."/>
            <person name="Strong T."/>
        </authorList>
    </citation>
    <scope>NUCLEOTIDE SEQUENCE [LARGE SCALE GENOMIC DNA]</scope>
    <source>
        <strain evidence="9 10">MJM16</strain>
    </source>
</reference>
<keyword evidence="5 6" id="KW-0326">Glycosidase</keyword>
<evidence type="ECO:0000256" key="5">
    <source>
        <dbReference type="ARBA" id="ARBA00023295"/>
    </source>
</evidence>
<dbReference type="SUPFAM" id="SSF51445">
    <property type="entry name" value="(Trans)glycosidases"/>
    <property type="match status" value="1"/>
</dbReference>
<evidence type="ECO:0000313" key="10">
    <source>
        <dbReference type="Proteomes" id="UP000664495"/>
    </source>
</evidence>
<dbReference type="EC" id="3.2.1.22" evidence="3 6"/>
<dbReference type="Proteomes" id="UP000664495">
    <property type="component" value="Unassembled WGS sequence"/>
</dbReference>
<dbReference type="PANTHER" id="PTHR43053:SF3">
    <property type="entry name" value="ALPHA-GALACTOSIDASE C-RELATED"/>
    <property type="match status" value="1"/>
</dbReference>
<dbReference type="InterPro" id="IPR031704">
    <property type="entry name" value="Glyco_hydro_36_N"/>
</dbReference>
<dbReference type="InterPro" id="IPR013780">
    <property type="entry name" value="Glyco_hydro_b"/>
</dbReference>
<sequence length="706" mass="81123">MEIVEDTYLVHRYWGKKLTSYHFSNRPPLKKRTFAAAPIAEKPEVSPEFLPFEFPYPHQGDFRNSAVQIQQANGDELVRFCFQSYEIKNGVNQLSDLPHARGADEEAQTLIIYLSDQIAEIELALYYTIFADSSVIVRSSKIKNIGTRPIKIAKLFSASIDVRYDQQLSTTFYGTHQKEFQLNRSEIQHGLYKIGSSRGASGPLYPPYIALSKGADEFRGEVHAMTLIYSGNHEIILERDQYDHLRMQAGLASETFSWQLNAEETFYSPQALLSYSDRGFNGSSQSFHRFFTDHLISPAWKNKERPLLINSWEMTYYDVNHKRIIDLIDAAADLGFETVALDDGWYGKRNSSKTSLGDWTVDTDKFPDGLKPLVDYAKEKNIGFGIWFEPEMISPKTELLQKHPDWVMRSKNYEPLLGRNQYVLDLTNPEVQHFIIETVAKTIMELGVSYVKWDMNRHMTDPFSQQQTFESTEYPHRYMLGLYRVLNELTSAFPEVLFENCSSGGGRLDPGMLFYFPQTWISDNTDGLDRQQIQYGASCLFPISSMTGHVSDVPNHQTNRVVPFKTRAALASSTNMGYEMNIAQLTEDEKKAVRSHLKEYKQERKLIMEGTFHRLQSPFEGNTCGWMFLNKEQAVIYLFRNRYQVFDLSLLIKLPGLDHHALYQEETTRQVYSGSELINCGLALENPKGDCIVQKIKLKKIEAESV</sequence>
<name>A0ABS3HG94_9ENTE</name>
<dbReference type="Pfam" id="PF02065">
    <property type="entry name" value="Melibiase"/>
    <property type="match status" value="1"/>
</dbReference>
<dbReference type="InterPro" id="IPR031705">
    <property type="entry name" value="Glyco_hydro_36_C"/>
</dbReference>
<dbReference type="InterPro" id="IPR017853">
    <property type="entry name" value="GH"/>
</dbReference>
<dbReference type="CDD" id="cd14791">
    <property type="entry name" value="GH36"/>
    <property type="match status" value="1"/>
</dbReference>
<dbReference type="InterPro" id="IPR000111">
    <property type="entry name" value="Glyco_hydro_27/36_CS"/>
</dbReference>
<dbReference type="PROSITE" id="PS00512">
    <property type="entry name" value="ALPHA_GALACTOSIDASE"/>
    <property type="match status" value="1"/>
</dbReference>
<accession>A0ABS3HG94</accession>
<evidence type="ECO:0000259" key="7">
    <source>
        <dbReference type="Pfam" id="PF16874"/>
    </source>
</evidence>
<dbReference type="InterPro" id="IPR050985">
    <property type="entry name" value="Alpha-glycosidase_related"/>
</dbReference>
<dbReference type="Gene3D" id="2.60.40.1180">
    <property type="entry name" value="Golgi alpha-mannosidase II"/>
    <property type="match status" value="1"/>
</dbReference>
<evidence type="ECO:0000256" key="2">
    <source>
        <dbReference type="ARBA" id="ARBA00006202"/>
    </source>
</evidence>
<protein>
    <recommendedName>
        <fullName evidence="3 6">Alpha-galactosidase</fullName>
        <ecNumber evidence="3 6">3.2.1.22</ecNumber>
    </recommendedName>
</protein>
<gene>
    <name evidence="9" type="ORF">JZO85_09230</name>
</gene>
<dbReference type="Pfam" id="PF16874">
    <property type="entry name" value="Glyco_hydro_36C"/>
    <property type="match status" value="1"/>
</dbReference>
<keyword evidence="10" id="KW-1185">Reference proteome</keyword>
<evidence type="ECO:0000259" key="8">
    <source>
        <dbReference type="Pfam" id="PF16875"/>
    </source>
</evidence>
<evidence type="ECO:0000256" key="1">
    <source>
        <dbReference type="ARBA" id="ARBA00001255"/>
    </source>
</evidence>
<comment type="catalytic activity">
    <reaction evidence="1 6">
        <text>Hydrolysis of terminal, non-reducing alpha-D-galactose residues in alpha-D-galactosides, including galactose oligosaccharides, galactomannans and galactolipids.</text>
        <dbReference type="EC" id="3.2.1.22"/>
    </reaction>
</comment>
<dbReference type="PIRSF" id="PIRSF005536">
    <property type="entry name" value="Agal"/>
    <property type="match status" value="1"/>
</dbReference>
<keyword evidence="4 6" id="KW-0378">Hydrolase</keyword>
<feature type="domain" description="Glycosyl hydrolase family 36 C-terminal" evidence="7">
    <location>
        <begin position="625"/>
        <end position="690"/>
    </location>
</feature>
<proteinExistence type="inferred from homology"/>
<dbReference type="Pfam" id="PF16875">
    <property type="entry name" value="Glyco_hydro_36N"/>
    <property type="match status" value="1"/>
</dbReference>
<evidence type="ECO:0000256" key="3">
    <source>
        <dbReference type="ARBA" id="ARBA00012755"/>
    </source>
</evidence>
<organism evidence="9 10">
    <name type="scientific">Candidatus Enterococcus murrayae</name>
    <dbReference type="NCBI Taxonomy" id="2815321"/>
    <lineage>
        <taxon>Bacteria</taxon>
        <taxon>Bacillati</taxon>
        <taxon>Bacillota</taxon>
        <taxon>Bacilli</taxon>
        <taxon>Lactobacillales</taxon>
        <taxon>Enterococcaceae</taxon>
        <taxon>Enterococcus</taxon>
    </lineage>
</organism>
<feature type="domain" description="Glycosyl hydrolase family 36 N-terminal" evidence="8">
    <location>
        <begin position="8"/>
        <end position="261"/>
    </location>
</feature>
<dbReference type="InterPro" id="IPR002252">
    <property type="entry name" value="Glyco_hydro_36"/>
</dbReference>
<dbReference type="PANTHER" id="PTHR43053">
    <property type="entry name" value="GLYCOSIDASE FAMILY 31"/>
    <property type="match status" value="1"/>
</dbReference>
<dbReference type="EMBL" id="JAFLVR010000020">
    <property type="protein sequence ID" value="MBO0452451.1"/>
    <property type="molecule type" value="Genomic_DNA"/>
</dbReference>
<comment type="caution">
    <text evidence="9">The sequence shown here is derived from an EMBL/GenBank/DDBJ whole genome shotgun (WGS) entry which is preliminary data.</text>
</comment>
<evidence type="ECO:0000313" key="9">
    <source>
        <dbReference type="EMBL" id="MBO0452451.1"/>
    </source>
</evidence>
<evidence type="ECO:0000256" key="6">
    <source>
        <dbReference type="PIRNR" id="PIRNR005536"/>
    </source>
</evidence>
<evidence type="ECO:0000256" key="4">
    <source>
        <dbReference type="ARBA" id="ARBA00022801"/>
    </source>
</evidence>
<dbReference type="PRINTS" id="PR00743">
    <property type="entry name" value="GLHYDRLASE36"/>
</dbReference>
<dbReference type="InterPro" id="IPR013785">
    <property type="entry name" value="Aldolase_TIM"/>
</dbReference>